<dbReference type="Proteomes" id="UP000307440">
    <property type="component" value="Unassembled WGS sequence"/>
</dbReference>
<accession>A0A5C3L3R9</accession>
<evidence type="ECO:0000313" key="1">
    <source>
        <dbReference type="EMBL" id="TFK26806.1"/>
    </source>
</evidence>
<sequence length="152" mass="17322">MIQITTLQRPLYFFSRRSLLHSFLSYPVSTNITHSSFHHLFSSNLISSDSVHELSGTRIITLTVLPFPSPFQLWASGLLLITHCLLSFHPPLFPTNRRRRAGWKRAPRSIDVGVRHEIFIEAGRLGPEWSSLCAKKYSGQKNTYKLPFPCAA</sequence>
<dbReference type="EMBL" id="ML210171">
    <property type="protein sequence ID" value="TFK26806.1"/>
    <property type="molecule type" value="Genomic_DNA"/>
</dbReference>
<keyword evidence="2" id="KW-1185">Reference proteome</keyword>
<organism evidence="1 2">
    <name type="scientific">Coprinopsis marcescibilis</name>
    <name type="common">Agaric fungus</name>
    <name type="synonym">Psathyrella marcescibilis</name>
    <dbReference type="NCBI Taxonomy" id="230819"/>
    <lineage>
        <taxon>Eukaryota</taxon>
        <taxon>Fungi</taxon>
        <taxon>Dikarya</taxon>
        <taxon>Basidiomycota</taxon>
        <taxon>Agaricomycotina</taxon>
        <taxon>Agaricomycetes</taxon>
        <taxon>Agaricomycetidae</taxon>
        <taxon>Agaricales</taxon>
        <taxon>Agaricineae</taxon>
        <taxon>Psathyrellaceae</taxon>
        <taxon>Coprinopsis</taxon>
    </lineage>
</organism>
<dbReference type="AlphaFoldDB" id="A0A5C3L3R9"/>
<name>A0A5C3L3R9_COPMA</name>
<evidence type="ECO:0000313" key="2">
    <source>
        <dbReference type="Proteomes" id="UP000307440"/>
    </source>
</evidence>
<proteinExistence type="predicted"/>
<protein>
    <submittedName>
        <fullName evidence="1">Uncharacterized protein</fullName>
    </submittedName>
</protein>
<gene>
    <name evidence="1" type="ORF">FA15DRAFT_258695</name>
</gene>
<reference evidence="1 2" key="1">
    <citation type="journal article" date="2019" name="Nat. Ecol. Evol.">
        <title>Megaphylogeny resolves global patterns of mushroom evolution.</title>
        <authorList>
            <person name="Varga T."/>
            <person name="Krizsan K."/>
            <person name="Foldi C."/>
            <person name="Dima B."/>
            <person name="Sanchez-Garcia M."/>
            <person name="Sanchez-Ramirez S."/>
            <person name="Szollosi G.J."/>
            <person name="Szarkandi J.G."/>
            <person name="Papp V."/>
            <person name="Albert L."/>
            <person name="Andreopoulos W."/>
            <person name="Angelini C."/>
            <person name="Antonin V."/>
            <person name="Barry K.W."/>
            <person name="Bougher N.L."/>
            <person name="Buchanan P."/>
            <person name="Buyck B."/>
            <person name="Bense V."/>
            <person name="Catcheside P."/>
            <person name="Chovatia M."/>
            <person name="Cooper J."/>
            <person name="Damon W."/>
            <person name="Desjardin D."/>
            <person name="Finy P."/>
            <person name="Geml J."/>
            <person name="Haridas S."/>
            <person name="Hughes K."/>
            <person name="Justo A."/>
            <person name="Karasinski D."/>
            <person name="Kautmanova I."/>
            <person name="Kiss B."/>
            <person name="Kocsube S."/>
            <person name="Kotiranta H."/>
            <person name="LaButti K.M."/>
            <person name="Lechner B.E."/>
            <person name="Liimatainen K."/>
            <person name="Lipzen A."/>
            <person name="Lukacs Z."/>
            <person name="Mihaltcheva S."/>
            <person name="Morgado L.N."/>
            <person name="Niskanen T."/>
            <person name="Noordeloos M.E."/>
            <person name="Ohm R.A."/>
            <person name="Ortiz-Santana B."/>
            <person name="Ovrebo C."/>
            <person name="Racz N."/>
            <person name="Riley R."/>
            <person name="Savchenko A."/>
            <person name="Shiryaev A."/>
            <person name="Soop K."/>
            <person name="Spirin V."/>
            <person name="Szebenyi C."/>
            <person name="Tomsovsky M."/>
            <person name="Tulloss R.E."/>
            <person name="Uehling J."/>
            <person name="Grigoriev I.V."/>
            <person name="Vagvolgyi C."/>
            <person name="Papp T."/>
            <person name="Martin F.M."/>
            <person name="Miettinen O."/>
            <person name="Hibbett D.S."/>
            <person name="Nagy L.G."/>
        </authorList>
    </citation>
    <scope>NUCLEOTIDE SEQUENCE [LARGE SCALE GENOMIC DNA]</scope>
    <source>
        <strain evidence="1 2">CBS 121175</strain>
    </source>
</reference>